<feature type="compositionally biased region" description="Polar residues" evidence="8">
    <location>
        <begin position="109"/>
        <end position="123"/>
    </location>
</feature>
<evidence type="ECO:0000256" key="3">
    <source>
        <dbReference type="ARBA" id="ARBA00022946"/>
    </source>
</evidence>
<reference evidence="9 10" key="1">
    <citation type="submission" date="2018-02" db="EMBL/GenBank/DDBJ databases">
        <title>Genome sequence of the basidiomycete white-rot fungus Phlebia centrifuga.</title>
        <authorList>
            <person name="Granchi Z."/>
            <person name="Peng M."/>
            <person name="de Vries R.P."/>
            <person name="Hilden K."/>
            <person name="Makela M.R."/>
            <person name="Grigoriev I."/>
            <person name="Riley R."/>
        </authorList>
    </citation>
    <scope>NUCLEOTIDE SEQUENCE [LARGE SCALE GENOMIC DNA]</scope>
    <source>
        <strain evidence="9 10">FBCC195</strain>
    </source>
</reference>
<dbReference type="STRING" id="98765.A0A2R6S622"/>
<sequence>MASLALPVARSTFLGARMPMGRALFTSILPTFLTGWTLPQIFEELILRAVPKKKTSHSRKSMRSANKGLKDKRHLVLCPACGSPKLAHHLCANCYSSLNRSWKAKSKQEGGSYSGVPSVSMDS</sequence>
<dbReference type="PANTHER" id="PTHR21026">
    <property type="entry name" value="39S RIBOSOMAL PROTEIN L32, MITOCHONDRIAL"/>
    <property type="match status" value="1"/>
</dbReference>
<keyword evidence="10" id="KW-1185">Reference proteome</keyword>
<dbReference type="InterPro" id="IPR002677">
    <property type="entry name" value="Ribosomal_bL32"/>
</dbReference>
<evidence type="ECO:0000256" key="4">
    <source>
        <dbReference type="ARBA" id="ARBA00022980"/>
    </source>
</evidence>
<dbReference type="GO" id="GO:0003735">
    <property type="term" value="F:structural constituent of ribosome"/>
    <property type="evidence" value="ECO:0007669"/>
    <property type="project" value="InterPro"/>
</dbReference>
<feature type="region of interest" description="Disordered" evidence="8">
    <location>
        <begin position="104"/>
        <end position="123"/>
    </location>
</feature>
<keyword evidence="6" id="KW-0687">Ribonucleoprotein</keyword>
<dbReference type="AlphaFoldDB" id="A0A2R6S622"/>
<protein>
    <recommendedName>
        <fullName evidence="7">Large ribosomal subunit protein bL32m</fullName>
    </recommendedName>
</protein>
<evidence type="ECO:0000256" key="7">
    <source>
        <dbReference type="ARBA" id="ARBA00039935"/>
    </source>
</evidence>
<gene>
    <name evidence="9" type="ORF">PHLCEN_2v398</name>
</gene>
<dbReference type="NCBIfam" id="TIGR01031">
    <property type="entry name" value="rpmF_bact"/>
    <property type="match status" value="1"/>
</dbReference>
<comment type="subcellular location">
    <subcellularLocation>
        <location evidence="1">Mitochondrion</location>
    </subcellularLocation>
</comment>
<comment type="caution">
    <text evidence="9">The sequence shown here is derived from an EMBL/GenBank/DDBJ whole genome shotgun (WGS) entry which is preliminary data.</text>
</comment>
<evidence type="ECO:0000256" key="5">
    <source>
        <dbReference type="ARBA" id="ARBA00023128"/>
    </source>
</evidence>
<evidence type="ECO:0000256" key="1">
    <source>
        <dbReference type="ARBA" id="ARBA00004173"/>
    </source>
</evidence>
<evidence type="ECO:0000313" key="9">
    <source>
        <dbReference type="EMBL" id="PSS37705.1"/>
    </source>
</evidence>
<dbReference type="InterPro" id="IPR011332">
    <property type="entry name" value="Ribosomal_zn-bd"/>
</dbReference>
<dbReference type="GO" id="GO:0006412">
    <property type="term" value="P:translation"/>
    <property type="evidence" value="ECO:0007669"/>
    <property type="project" value="InterPro"/>
</dbReference>
<proteinExistence type="inferred from homology"/>
<evidence type="ECO:0000256" key="2">
    <source>
        <dbReference type="ARBA" id="ARBA00008560"/>
    </source>
</evidence>
<comment type="similarity">
    <text evidence="2">Belongs to the bacterial ribosomal protein bL32 family.</text>
</comment>
<accession>A0A2R6S622</accession>
<evidence type="ECO:0000256" key="8">
    <source>
        <dbReference type="SAM" id="MobiDB-lite"/>
    </source>
</evidence>
<dbReference type="SUPFAM" id="SSF57829">
    <property type="entry name" value="Zn-binding ribosomal proteins"/>
    <property type="match status" value="1"/>
</dbReference>
<keyword evidence="5" id="KW-0496">Mitochondrion</keyword>
<keyword evidence="4" id="KW-0689">Ribosomal protein</keyword>
<dbReference type="EMBL" id="MLYV02000032">
    <property type="protein sequence ID" value="PSS37705.1"/>
    <property type="molecule type" value="Genomic_DNA"/>
</dbReference>
<organism evidence="9 10">
    <name type="scientific">Hermanssonia centrifuga</name>
    <dbReference type="NCBI Taxonomy" id="98765"/>
    <lineage>
        <taxon>Eukaryota</taxon>
        <taxon>Fungi</taxon>
        <taxon>Dikarya</taxon>
        <taxon>Basidiomycota</taxon>
        <taxon>Agaricomycotina</taxon>
        <taxon>Agaricomycetes</taxon>
        <taxon>Polyporales</taxon>
        <taxon>Meruliaceae</taxon>
        <taxon>Hermanssonia</taxon>
    </lineage>
</organism>
<dbReference type="Proteomes" id="UP000186601">
    <property type="component" value="Unassembled WGS sequence"/>
</dbReference>
<evidence type="ECO:0000313" key="10">
    <source>
        <dbReference type="Proteomes" id="UP000186601"/>
    </source>
</evidence>
<dbReference type="Pfam" id="PF01783">
    <property type="entry name" value="Ribosomal_L32p"/>
    <property type="match status" value="1"/>
</dbReference>
<dbReference type="InterPro" id="IPR051991">
    <property type="entry name" value="Mitoribosomal_protein_bL32"/>
</dbReference>
<dbReference type="HAMAP" id="MF_00340">
    <property type="entry name" value="Ribosomal_bL32"/>
    <property type="match status" value="1"/>
</dbReference>
<name>A0A2R6S622_9APHY</name>
<dbReference type="PANTHER" id="PTHR21026:SF2">
    <property type="entry name" value="LARGE RIBOSOMAL SUBUNIT PROTEIN BL32M"/>
    <property type="match status" value="1"/>
</dbReference>
<evidence type="ECO:0000256" key="6">
    <source>
        <dbReference type="ARBA" id="ARBA00023274"/>
    </source>
</evidence>
<dbReference type="GO" id="GO:0005762">
    <property type="term" value="C:mitochondrial large ribosomal subunit"/>
    <property type="evidence" value="ECO:0007669"/>
    <property type="project" value="TreeGrafter"/>
</dbReference>
<dbReference type="OrthoDB" id="2014905at2759"/>
<keyword evidence="3" id="KW-0809">Transit peptide</keyword>